<gene>
    <name evidence="1" type="ORF">L3Q82_003255</name>
</gene>
<sequence>MVSRIKAKPPRPAGSTGFEVFESRHSAVWEAARSSSSSGVGAAGRSERPLHAADRLRAGGLLPGRHLVGFPGVVLLQPERRSAGMRRLGKDPEASLPHALSLRSLAKLNGLLDGQPKEGKLDVSTPKMYSSFIPNGRASPPLHTPGHQVLPLGDPELSLSQADGELSGLPTPDSTPELPIKNMKALRHHQYEKNQNCNNAKDNNPPPGPSCSGSSLGFMAVVGNSLTQQVFPFSHHHGNSFSNGAAHGAGASSTSLLHLPEERKISNDESEQQQQEEEEEEEESPITITPSSPSRRQWWTCQRLTSCSNTSMRSARREPEASKSSPPPPRPPCSPGPPHPQEDTIITIITIITVTTARPAPTTTTTAIIIATTTTTTAAAAAAAADTITSSRSQRQNQLRITAPPRCRVMASPNAWTHPLKTAPRPPPPPLLPPPHPPTTPPPPPPSRPPPPPPPQLRSSSR</sequence>
<dbReference type="EMBL" id="CM041548">
    <property type="protein sequence ID" value="KAI3358258.1"/>
    <property type="molecule type" value="Genomic_DNA"/>
</dbReference>
<organism evidence="1 2">
    <name type="scientific">Scortum barcoo</name>
    <name type="common">barcoo grunter</name>
    <dbReference type="NCBI Taxonomy" id="214431"/>
    <lineage>
        <taxon>Eukaryota</taxon>
        <taxon>Metazoa</taxon>
        <taxon>Chordata</taxon>
        <taxon>Craniata</taxon>
        <taxon>Vertebrata</taxon>
        <taxon>Euteleostomi</taxon>
        <taxon>Actinopterygii</taxon>
        <taxon>Neopterygii</taxon>
        <taxon>Teleostei</taxon>
        <taxon>Neoteleostei</taxon>
        <taxon>Acanthomorphata</taxon>
        <taxon>Eupercaria</taxon>
        <taxon>Centrarchiformes</taxon>
        <taxon>Terapontoidei</taxon>
        <taxon>Terapontidae</taxon>
        <taxon>Scortum</taxon>
    </lineage>
</organism>
<protein>
    <submittedName>
        <fullName evidence="1">Uncharacterized protein</fullName>
    </submittedName>
</protein>
<evidence type="ECO:0000313" key="1">
    <source>
        <dbReference type="EMBL" id="KAI3358258.1"/>
    </source>
</evidence>
<accession>A0ACB8VSQ7</accession>
<proteinExistence type="predicted"/>
<comment type="caution">
    <text evidence="1">The sequence shown here is derived from an EMBL/GenBank/DDBJ whole genome shotgun (WGS) entry which is preliminary data.</text>
</comment>
<evidence type="ECO:0000313" key="2">
    <source>
        <dbReference type="Proteomes" id="UP000831701"/>
    </source>
</evidence>
<keyword evidence="2" id="KW-1185">Reference proteome</keyword>
<dbReference type="Proteomes" id="UP000831701">
    <property type="component" value="Chromosome 18"/>
</dbReference>
<reference evidence="1" key="1">
    <citation type="submission" date="2022-04" db="EMBL/GenBank/DDBJ databases">
        <title>Jade perch genome.</title>
        <authorList>
            <person name="Chao B."/>
        </authorList>
    </citation>
    <scope>NUCLEOTIDE SEQUENCE</scope>
    <source>
        <strain evidence="1">CB-2022</strain>
    </source>
</reference>
<name>A0ACB8VSQ7_9TELE</name>